<keyword evidence="6" id="KW-1133">Transmembrane helix</keyword>
<evidence type="ECO:0000256" key="2">
    <source>
        <dbReference type="ARBA" id="ARBA00004308"/>
    </source>
</evidence>
<name>A0A0B7HA05_9FLAO</name>
<comment type="subcellular location">
    <subcellularLocation>
        <location evidence="2">Endomembrane system</location>
    </subcellularLocation>
    <subcellularLocation>
        <location evidence="1">Membrane</location>
        <topology evidence="1">Single-pass membrane protein</topology>
    </subcellularLocation>
</comment>
<dbReference type="RefSeq" id="WP_041991649.1">
    <property type="nucleotide sequence ID" value="NZ_CDOD01000016.1"/>
</dbReference>
<dbReference type="EMBL" id="CDOD01000016">
    <property type="protein sequence ID" value="CEN34767.1"/>
    <property type="molecule type" value="Genomic_DNA"/>
</dbReference>
<keyword evidence="5" id="KW-0812">Transmembrane</keyword>
<keyword evidence="3" id="KW-0328">Glycosyltransferase</keyword>
<keyword evidence="4" id="KW-0808">Transferase</keyword>
<gene>
    <name evidence="9" type="ORF">CCYN2B_230010</name>
</gene>
<dbReference type="GO" id="GO:0008373">
    <property type="term" value="F:sialyltransferase activity"/>
    <property type="evidence" value="ECO:0007669"/>
    <property type="project" value="InterPro"/>
</dbReference>
<evidence type="ECO:0000313" key="10">
    <source>
        <dbReference type="Proteomes" id="UP000038055"/>
    </source>
</evidence>
<evidence type="ECO:0000256" key="5">
    <source>
        <dbReference type="ARBA" id="ARBA00022692"/>
    </source>
</evidence>
<evidence type="ECO:0000256" key="3">
    <source>
        <dbReference type="ARBA" id="ARBA00022676"/>
    </source>
</evidence>
<dbReference type="GO" id="GO:0016020">
    <property type="term" value="C:membrane"/>
    <property type="evidence" value="ECO:0007669"/>
    <property type="project" value="UniProtKB-SubCell"/>
</dbReference>
<reference evidence="10" key="1">
    <citation type="submission" date="2015-01" db="EMBL/GenBank/DDBJ databases">
        <authorList>
            <person name="MANFREDI Pablo"/>
        </authorList>
    </citation>
    <scope>NUCLEOTIDE SEQUENCE [LARGE SCALE GENOMIC DNA]</scope>
    <source>
        <strain evidence="10">Ccyn2B</strain>
    </source>
</reference>
<evidence type="ECO:0000256" key="7">
    <source>
        <dbReference type="ARBA" id="ARBA00023136"/>
    </source>
</evidence>
<dbReference type="Proteomes" id="UP000038055">
    <property type="component" value="Unassembled WGS sequence"/>
</dbReference>
<accession>A0A0B7HA05</accession>
<keyword evidence="8" id="KW-0325">Glycoprotein</keyword>
<protein>
    <submittedName>
        <fullName evidence="9">Uncharacterized protein</fullName>
    </submittedName>
</protein>
<keyword evidence="10" id="KW-1185">Reference proteome</keyword>
<dbReference type="AlphaFoldDB" id="A0A0B7HA05"/>
<dbReference type="InterPro" id="IPR001675">
    <property type="entry name" value="Glyco_trans_29"/>
</dbReference>
<dbReference type="GO" id="GO:0012505">
    <property type="term" value="C:endomembrane system"/>
    <property type="evidence" value="ECO:0007669"/>
    <property type="project" value="UniProtKB-SubCell"/>
</dbReference>
<dbReference type="Gene3D" id="3.90.1480.20">
    <property type="entry name" value="Glycosyl transferase family 29"/>
    <property type="match status" value="1"/>
</dbReference>
<dbReference type="InterPro" id="IPR038578">
    <property type="entry name" value="GT29-like_sf"/>
</dbReference>
<proteinExistence type="predicted"/>
<dbReference type="Pfam" id="PF00777">
    <property type="entry name" value="Glyco_transf_29"/>
    <property type="match status" value="1"/>
</dbReference>
<evidence type="ECO:0000256" key="6">
    <source>
        <dbReference type="ARBA" id="ARBA00022989"/>
    </source>
</evidence>
<evidence type="ECO:0000313" key="9">
    <source>
        <dbReference type="EMBL" id="CEN34767.1"/>
    </source>
</evidence>
<organism evidence="9 10">
    <name type="scientific">Capnocytophaga cynodegmi</name>
    <dbReference type="NCBI Taxonomy" id="28189"/>
    <lineage>
        <taxon>Bacteria</taxon>
        <taxon>Pseudomonadati</taxon>
        <taxon>Bacteroidota</taxon>
        <taxon>Flavobacteriia</taxon>
        <taxon>Flavobacteriales</taxon>
        <taxon>Flavobacteriaceae</taxon>
        <taxon>Capnocytophaga</taxon>
    </lineage>
</organism>
<evidence type="ECO:0000256" key="8">
    <source>
        <dbReference type="ARBA" id="ARBA00023180"/>
    </source>
</evidence>
<keyword evidence="7" id="KW-0472">Membrane</keyword>
<evidence type="ECO:0000256" key="1">
    <source>
        <dbReference type="ARBA" id="ARBA00004167"/>
    </source>
</evidence>
<sequence length="251" mass="29321">MKIIKWVISRAKWEYTKVKHFVIGLRARKYYKTTIFDYDPSFFKGKSIAIVGGADSVFSEKKGAYIDSFDVVIRINRGINVSIGNEEYLGTRTDVLFHGLNEGDFGAGKIEVDKWKSKGVQNIVFPLIGKDFKYMVDNFCLKNKSKLPLMRITKEMYNEIIQTLKGYNATTGFATIYLISKINYKKLYVTGFTFLRTPHCKGYNEYSYNELKAKVEKVGFHKIDFEYEWFKEFYYANLHKVEIDEGMKLIF</sequence>
<evidence type="ECO:0000256" key="4">
    <source>
        <dbReference type="ARBA" id="ARBA00022679"/>
    </source>
</evidence>